<sequence length="508" mass="58193">MVLFTHSIAYDALAFFVTLTVVVYAYFKWKYQYWKRKGLPYFVPKIPFGNFPNPLTSQLSMGEHIALLYKEAKTRGWKGCGLYTMAVPIYMVLDMDLVKNIMTKDFNNFMDRGIYFNEKADPISAHLFAITGMKWKNLRAKLTPTFTSGKMKMMFQTMADCGVILEKYIKDEVAGKQVVDIKDILGRFSTDIIGSCAFGLDCNSFEQPNSPFRVYGKNVLETSTLELIKEAFCISFPKAARALSLRVFRKEACDFYTSVVHDTISYREKNSVRRNDFMQLLLEMKAKDDNATENGNTLTMPEIIAQSFVFFIAGFETSSTTMTFALFELARNTAVQDKVREEIRTVLAKHDDKVTYDSMNELVYMKQVIDETLRMYPPVPLLTRESAEDYKIPGQDFILEKGTIVFIPASGIHYDEDHYKNPKVFDPDRFSVENKKARHPYAHLPFGEGPRVCIGERFGILQSKVGLTSILKDFKVTLSEKTKLPLKMNPYEKITSPIGGIWLKIEKV</sequence>
<evidence type="ECO:0000256" key="3">
    <source>
        <dbReference type="ARBA" id="ARBA00004406"/>
    </source>
</evidence>
<comment type="similarity">
    <text evidence="4 14">Belongs to the cytochrome P450 family.</text>
</comment>
<evidence type="ECO:0000256" key="4">
    <source>
        <dbReference type="ARBA" id="ARBA00010617"/>
    </source>
</evidence>
<dbReference type="GO" id="GO:0020037">
    <property type="term" value="F:heme binding"/>
    <property type="evidence" value="ECO:0007669"/>
    <property type="project" value="InterPro"/>
</dbReference>
<dbReference type="Gene3D" id="1.10.630.10">
    <property type="entry name" value="Cytochrome P450"/>
    <property type="match status" value="1"/>
</dbReference>
<dbReference type="PANTHER" id="PTHR24292:SF100">
    <property type="entry name" value="CYTOCHROME P450 6A16, ISOFORM B-RELATED"/>
    <property type="match status" value="1"/>
</dbReference>
<evidence type="ECO:0000256" key="8">
    <source>
        <dbReference type="ARBA" id="ARBA00022848"/>
    </source>
</evidence>
<dbReference type="GO" id="GO:0005789">
    <property type="term" value="C:endoplasmic reticulum membrane"/>
    <property type="evidence" value="ECO:0007669"/>
    <property type="project" value="UniProtKB-SubCell"/>
</dbReference>
<evidence type="ECO:0000256" key="9">
    <source>
        <dbReference type="ARBA" id="ARBA00023002"/>
    </source>
</evidence>
<dbReference type="GO" id="GO:0004497">
    <property type="term" value="F:monooxygenase activity"/>
    <property type="evidence" value="ECO:0007669"/>
    <property type="project" value="UniProtKB-KW"/>
</dbReference>
<dbReference type="InterPro" id="IPR036396">
    <property type="entry name" value="Cyt_P450_sf"/>
</dbReference>
<dbReference type="GO" id="GO:0016705">
    <property type="term" value="F:oxidoreductase activity, acting on paired donors, with incorporation or reduction of molecular oxygen"/>
    <property type="evidence" value="ECO:0007669"/>
    <property type="project" value="InterPro"/>
</dbReference>
<dbReference type="PANTHER" id="PTHR24292">
    <property type="entry name" value="CYTOCHROME P450"/>
    <property type="match status" value="1"/>
</dbReference>
<evidence type="ECO:0000256" key="2">
    <source>
        <dbReference type="ARBA" id="ARBA00004174"/>
    </source>
</evidence>
<keyword evidence="10 13" id="KW-0408">Iron</keyword>
<dbReference type="FunFam" id="1.10.630.10:FF:000042">
    <property type="entry name" value="Cytochrome P450"/>
    <property type="match status" value="1"/>
</dbReference>
<keyword evidence="15" id="KW-0812">Transmembrane</keyword>
<dbReference type="CDD" id="cd11056">
    <property type="entry name" value="CYP6-like"/>
    <property type="match status" value="1"/>
</dbReference>
<dbReference type="PRINTS" id="PR00463">
    <property type="entry name" value="EP450I"/>
</dbReference>
<keyword evidence="6 13" id="KW-0479">Metal-binding</keyword>
<evidence type="ECO:0000256" key="12">
    <source>
        <dbReference type="ARBA" id="ARBA00023136"/>
    </source>
</evidence>
<feature type="binding site" description="axial binding residue" evidence="13">
    <location>
        <position position="453"/>
    </location>
    <ligand>
        <name>heme</name>
        <dbReference type="ChEBI" id="CHEBI:30413"/>
    </ligand>
    <ligandPart>
        <name>Fe</name>
        <dbReference type="ChEBI" id="CHEBI:18248"/>
    </ligandPart>
</feature>
<dbReference type="AlphaFoldDB" id="A0A8F8N1C4"/>
<dbReference type="GO" id="GO:0005506">
    <property type="term" value="F:iron ion binding"/>
    <property type="evidence" value="ECO:0007669"/>
    <property type="project" value="InterPro"/>
</dbReference>
<keyword evidence="8" id="KW-0492">Microsome</keyword>
<dbReference type="EMBL" id="MW809342">
    <property type="protein sequence ID" value="QYA71970.1"/>
    <property type="molecule type" value="mRNA"/>
</dbReference>
<dbReference type="SUPFAM" id="SSF48264">
    <property type="entry name" value="Cytochrome P450"/>
    <property type="match status" value="1"/>
</dbReference>
<dbReference type="InterPro" id="IPR001128">
    <property type="entry name" value="Cyt_P450"/>
</dbReference>
<reference evidence="16" key="1">
    <citation type="submission" date="2021-03" db="EMBL/GenBank/DDBJ databases">
        <authorList>
            <person name="Li R."/>
            <person name="Gong F."/>
            <person name="Pan H."/>
            <person name="Liang H."/>
            <person name="Miao H."/>
            <person name="Zhao Y."/>
            <person name="Duan L."/>
            <person name="Yang H."/>
            <person name="Wang L."/>
            <person name="Chen S."/>
            <person name="Zhu H."/>
        </authorList>
    </citation>
    <scope>NUCLEOTIDE SEQUENCE</scope>
    <source>
        <strain evidence="16">AglaCYP6BJ29</strain>
    </source>
</reference>
<evidence type="ECO:0000256" key="13">
    <source>
        <dbReference type="PIRSR" id="PIRSR602401-1"/>
    </source>
</evidence>
<evidence type="ECO:0000256" key="11">
    <source>
        <dbReference type="ARBA" id="ARBA00023033"/>
    </source>
</evidence>
<evidence type="ECO:0000256" key="1">
    <source>
        <dbReference type="ARBA" id="ARBA00001971"/>
    </source>
</evidence>
<evidence type="ECO:0000256" key="14">
    <source>
        <dbReference type="RuleBase" id="RU000461"/>
    </source>
</evidence>
<dbReference type="PROSITE" id="PS00086">
    <property type="entry name" value="CYTOCHROME_P450"/>
    <property type="match status" value="1"/>
</dbReference>
<evidence type="ECO:0000256" key="10">
    <source>
        <dbReference type="ARBA" id="ARBA00023004"/>
    </source>
</evidence>
<keyword evidence="7" id="KW-0256">Endoplasmic reticulum</keyword>
<comment type="subcellular location">
    <subcellularLocation>
        <location evidence="3">Endoplasmic reticulum membrane</location>
        <topology evidence="3">Peripheral membrane protein</topology>
    </subcellularLocation>
    <subcellularLocation>
        <location evidence="2">Microsome membrane</location>
        <topology evidence="2">Peripheral membrane protein</topology>
    </subcellularLocation>
</comment>
<evidence type="ECO:0000256" key="15">
    <source>
        <dbReference type="SAM" id="Phobius"/>
    </source>
</evidence>
<comment type="cofactor">
    <cofactor evidence="1 13">
        <name>heme</name>
        <dbReference type="ChEBI" id="CHEBI:30413"/>
    </cofactor>
</comment>
<keyword evidence="9 14" id="KW-0560">Oxidoreductase</keyword>
<accession>A0A8F8N1C4</accession>
<dbReference type="PRINTS" id="PR00385">
    <property type="entry name" value="P450"/>
</dbReference>
<dbReference type="InterPro" id="IPR017972">
    <property type="entry name" value="Cyt_P450_CS"/>
</dbReference>
<organism evidence="16">
    <name type="scientific">Anoplophora glabripennis</name>
    <name type="common">Asian longhorn beetle</name>
    <name type="synonym">Anoplophora nobilis</name>
    <dbReference type="NCBI Taxonomy" id="217634"/>
    <lineage>
        <taxon>Eukaryota</taxon>
        <taxon>Metazoa</taxon>
        <taxon>Ecdysozoa</taxon>
        <taxon>Arthropoda</taxon>
        <taxon>Hexapoda</taxon>
        <taxon>Insecta</taxon>
        <taxon>Pterygota</taxon>
        <taxon>Neoptera</taxon>
        <taxon>Endopterygota</taxon>
        <taxon>Coleoptera</taxon>
        <taxon>Polyphaga</taxon>
        <taxon>Cucujiformia</taxon>
        <taxon>Chrysomeloidea</taxon>
        <taxon>Cerambycidae</taxon>
        <taxon>Lamiinae</taxon>
        <taxon>Lamiini</taxon>
        <taxon>Anoplophora</taxon>
    </lineage>
</organism>
<name>A0A8F8N1C4_ANOGL</name>
<dbReference type="InterPro" id="IPR050476">
    <property type="entry name" value="Insect_CytP450_Detox"/>
</dbReference>
<dbReference type="InterPro" id="IPR002401">
    <property type="entry name" value="Cyt_P450_E_grp-I"/>
</dbReference>
<evidence type="ECO:0000256" key="5">
    <source>
        <dbReference type="ARBA" id="ARBA00022617"/>
    </source>
</evidence>
<evidence type="ECO:0000256" key="7">
    <source>
        <dbReference type="ARBA" id="ARBA00022824"/>
    </source>
</evidence>
<evidence type="ECO:0000313" key="16">
    <source>
        <dbReference type="EMBL" id="QYA71970.1"/>
    </source>
</evidence>
<feature type="transmembrane region" description="Helical" evidence="15">
    <location>
        <begin position="6"/>
        <end position="27"/>
    </location>
</feature>
<keyword evidence="5 13" id="KW-0349">Heme</keyword>
<keyword evidence="11 14" id="KW-0503">Monooxygenase</keyword>
<evidence type="ECO:0000256" key="6">
    <source>
        <dbReference type="ARBA" id="ARBA00022723"/>
    </source>
</evidence>
<keyword evidence="12 15" id="KW-0472">Membrane</keyword>
<protein>
    <submittedName>
        <fullName evidence="16">Cytochrome P450</fullName>
    </submittedName>
</protein>
<dbReference type="Pfam" id="PF00067">
    <property type="entry name" value="p450"/>
    <property type="match status" value="1"/>
</dbReference>
<keyword evidence="15" id="KW-1133">Transmembrane helix</keyword>
<proteinExistence type="evidence at transcript level"/>